<dbReference type="AlphaFoldDB" id="A0A1R3VHT5"/>
<dbReference type="SUPFAM" id="SSF47413">
    <property type="entry name" value="lambda repressor-like DNA-binding domains"/>
    <property type="match status" value="1"/>
</dbReference>
<proteinExistence type="predicted"/>
<gene>
    <name evidence="1" type="ORF">BQ8794_60146</name>
</gene>
<sequence length="80" mass="8710">MISVQCKMARAALGLGVRELANLAKVSPDTVARLERGEALRDRTIDDIRLALEQAGIEFIAENGGGAGVRFRERRSDKEA</sequence>
<reference evidence="2" key="1">
    <citation type="submission" date="2017-01" db="EMBL/GenBank/DDBJ databases">
        <authorList>
            <person name="Brunel B."/>
        </authorList>
    </citation>
    <scope>NUCLEOTIDE SEQUENCE [LARGE SCALE GENOMIC DNA]</scope>
</reference>
<evidence type="ECO:0000313" key="2">
    <source>
        <dbReference type="Proteomes" id="UP000188388"/>
    </source>
</evidence>
<organism evidence="1 2">
    <name type="scientific">Mesorhizobium prunaredense</name>
    <dbReference type="NCBI Taxonomy" id="1631249"/>
    <lineage>
        <taxon>Bacteria</taxon>
        <taxon>Pseudomonadati</taxon>
        <taxon>Pseudomonadota</taxon>
        <taxon>Alphaproteobacteria</taxon>
        <taxon>Hyphomicrobiales</taxon>
        <taxon>Phyllobacteriaceae</taxon>
        <taxon>Mesorhizobium</taxon>
    </lineage>
</organism>
<dbReference type="InterPro" id="IPR010982">
    <property type="entry name" value="Lambda_DNA-bd_dom_sf"/>
</dbReference>
<dbReference type="Gene3D" id="1.10.260.40">
    <property type="entry name" value="lambda repressor-like DNA-binding domains"/>
    <property type="match status" value="1"/>
</dbReference>
<accession>A0A1R3VHT5</accession>
<protein>
    <recommendedName>
        <fullName evidence="3">DNA-binding protein</fullName>
    </recommendedName>
</protein>
<name>A0A1R3VHT5_9HYPH</name>
<dbReference type="STRING" id="1631249.BQ8794_60146"/>
<dbReference type="GO" id="GO:0003677">
    <property type="term" value="F:DNA binding"/>
    <property type="evidence" value="ECO:0007669"/>
    <property type="project" value="InterPro"/>
</dbReference>
<evidence type="ECO:0008006" key="3">
    <source>
        <dbReference type="Google" id="ProtNLM"/>
    </source>
</evidence>
<dbReference type="Proteomes" id="UP000188388">
    <property type="component" value="Unassembled WGS sequence"/>
</dbReference>
<dbReference type="RefSeq" id="WP_210189871.1">
    <property type="nucleotide sequence ID" value="NZ_FTPD01000056.1"/>
</dbReference>
<dbReference type="EMBL" id="FTPD01000056">
    <property type="protein sequence ID" value="SIT58837.1"/>
    <property type="molecule type" value="Genomic_DNA"/>
</dbReference>
<evidence type="ECO:0000313" key="1">
    <source>
        <dbReference type="EMBL" id="SIT58837.1"/>
    </source>
</evidence>
<keyword evidence="2" id="KW-1185">Reference proteome</keyword>